<dbReference type="AlphaFoldDB" id="A0A067SW73"/>
<organism evidence="2 3">
    <name type="scientific">Galerina marginata (strain CBS 339.88)</name>
    <dbReference type="NCBI Taxonomy" id="685588"/>
    <lineage>
        <taxon>Eukaryota</taxon>
        <taxon>Fungi</taxon>
        <taxon>Dikarya</taxon>
        <taxon>Basidiomycota</taxon>
        <taxon>Agaricomycotina</taxon>
        <taxon>Agaricomycetes</taxon>
        <taxon>Agaricomycetidae</taxon>
        <taxon>Agaricales</taxon>
        <taxon>Agaricineae</taxon>
        <taxon>Strophariaceae</taxon>
        <taxon>Galerina</taxon>
    </lineage>
</organism>
<evidence type="ECO:0000313" key="2">
    <source>
        <dbReference type="EMBL" id="KDR70993.1"/>
    </source>
</evidence>
<name>A0A067SW73_GALM3</name>
<feature type="region of interest" description="Disordered" evidence="1">
    <location>
        <begin position="1"/>
        <end position="104"/>
    </location>
</feature>
<proteinExistence type="predicted"/>
<accession>A0A067SW73</accession>
<dbReference type="EMBL" id="KL142394">
    <property type="protein sequence ID" value="KDR70993.1"/>
    <property type="molecule type" value="Genomic_DNA"/>
</dbReference>
<protein>
    <submittedName>
        <fullName evidence="2">Uncharacterized protein</fullName>
    </submittedName>
</protein>
<keyword evidence="3" id="KW-1185">Reference proteome</keyword>
<sequence>MPKLDLPKKTASGGPSTGAKPQTNDPAQSCLISPVKPTSTLTQPAKKSAHLPSTAKQKSVAQQPPILKGILLKPSSSTIGKRTGDLSRDSQNEEPLAPPSLVSAPRALVSTSPVIVEGSGSGSMSAEAEAYCSLAANLRRLRRMKDNQRWSSYARD</sequence>
<gene>
    <name evidence="2" type="ORF">GALMADRAFT_144078</name>
</gene>
<feature type="compositionally biased region" description="Basic and acidic residues" evidence="1">
    <location>
        <begin position="82"/>
        <end position="91"/>
    </location>
</feature>
<dbReference type="Proteomes" id="UP000027222">
    <property type="component" value="Unassembled WGS sequence"/>
</dbReference>
<evidence type="ECO:0000313" key="3">
    <source>
        <dbReference type="Proteomes" id="UP000027222"/>
    </source>
</evidence>
<reference evidence="3" key="1">
    <citation type="journal article" date="2014" name="Proc. Natl. Acad. Sci. U.S.A.">
        <title>Extensive sampling of basidiomycete genomes demonstrates inadequacy of the white-rot/brown-rot paradigm for wood decay fungi.</title>
        <authorList>
            <person name="Riley R."/>
            <person name="Salamov A.A."/>
            <person name="Brown D.W."/>
            <person name="Nagy L.G."/>
            <person name="Floudas D."/>
            <person name="Held B.W."/>
            <person name="Levasseur A."/>
            <person name="Lombard V."/>
            <person name="Morin E."/>
            <person name="Otillar R."/>
            <person name="Lindquist E.A."/>
            <person name="Sun H."/>
            <person name="LaButti K.M."/>
            <person name="Schmutz J."/>
            <person name="Jabbour D."/>
            <person name="Luo H."/>
            <person name="Baker S.E."/>
            <person name="Pisabarro A.G."/>
            <person name="Walton J.D."/>
            <person name="Blanchette R.A."/>
            <person name="Henrissat B."/>
            <person name="Martin F."/>
            <person name="Cullen D."/>
            <person name="Hibbett D.S."/>
            <person name="Grigoriev I.V."/>
        </authorList>
    </citation>
    <scope>NUCLEOTIDE SEQUENCE [LARGE SCALE GENOMIC DNA]</scope>
    <source>
        <strain evidence="3">CBS 339.88</strain>
    </source>
</reference>
<feature type="compositionally biased region" description="Polar residues" evidence="1">
    <location>
        <begin position="19"/>
        <end position="45"/>
    </location>
</feature>
<evidence type="ECO:0000256" key="1">
    <source>
        <dbReference type="SAM" id="MobiDB-lite"/>
    </source>
</evidence>
<dbReference type="HOGENOM" id="CLU_1686711_0_0_1"/>